<feature type="domain" description="DUF4158" evidence="6">
    <location>
        <begin position="2"/>
        <end position="167"/>
    </location>
</feature>
<dbReference type="GO" id="GO:0003677">
    <property type="term" value="F:DNA binding"/>
    <property type="evidence" value="ECO:0007669"/>
    <property type="project" value="UniProtKB-KW"/>
</dbReference>
<gene>
    <name evidence="7" type="ORF">WS67_18290</name>
</gene>
<evidence type="ECO:0000259" key="6">
    <source>
        <dbReference type="Pfam" id="PF13700"/>
    </source>
</evidence>
<dbReference type="Pfam" id="PF01526">
    <property type="entry name" value="DDE_Tnp_Tn3"/>
    <property type="match status" value="1"/>
</dbReference>
<keyword evidence="4" id="KW-0233">DNA recombination</keyword>
<dbReference type="NCBIfam" id="NF033527">
    <property type="entry name" value="transpos_Tn3"/>
    <property type="match status" value="1"/>
</dbReference>
<dbReference type="InterPro" id="IPR047653">
    <property type="entry name" value="Tn3-like_transpos"/>
</dbReference>
<evidence type="ECO:0000256" key="3">
    <source>
        <dbReference type="ARBA" id="ARBA00023125"/>
    </source>
</evidence>
<feature type="domain" description="Tn3 transposase DDE" evidence="5">
    <location>
        <begin position="586"/>
        <end position="971"/>
    </location>
</feature>
<keyword evidence="2" id="KW-0815">Transposition</keyword>
<evidence type="ECO:0000256" key="4">
    <source>
        <dbReference type="ARBA" id="ARBA00023172"/>
    </source>
</evidence>
<dbReference type="GO" id="GO:0006313">
    <property type="term" value="P:DNA transposition"/>
    <property type="evidence" value="ECO:0007669"/>
    <property type="project" value="InterPro"/>
</dbReference>
<dbReference type="GO" id="GO:0004803">
    <property type="term" value="F:transposase activity"/>
    <property type="evidence" value="ECO:0007669"/>
    <property type="project" value="InterPro"/>
</dbReference>
<keyword evidence="3" id="KW-0238">DNA-binding</keyword>
<name>A0A103DZ77_9BURK</name>
<evidence type="ECO:0000313" key="7">
    <source>
        <dbReference type="EMBL" id="KVE25413.1"/>
    </source>
</evidence>
<dbReference type="OrthoDB" id="5292689at2"/>
<dbReference type="InterPro" id="IPR025296">
    <property type="entry name" value="DUF4158"/>
</dbReference>
<dbReference type="EMBL" id="LOWA01000041">
    <property type="protein sequence ID" value="KVE25413.1"/>
    <property type="molecule type" value="Genomic_DNA"/>
</dbReference>
<keyword evidence="8" id="KW-1185">Reference proteome</keyword>
<protein>
    <submittedName>
        <fullName evidence="7">Transposase</fullName>
    </submittedName>
</protein>
<organism evidence="7 8">
    <name type="scientific">Burkholderia singularis</name>
    <dbReference type="NCBI Taxonomy" id="1503053"/>
    <lineage>
        <taxon>Bacteria</taxon>
        <taxon>Pseudomonadati</taxon>
        <taxon>Pseudomonadota</taxon>
        <taxon>Betaproteobacteria</taxon>
        <taxon>Burkholderiales</taxon>
        <taxon>Burkholderiaceae</taxon>
        <taxon>Burkholderia</taxon>
        <taxon>pseudomallei group</taxon>
    </lineage>
</organism>
<dbReference type="Proteomes" id="UP000062788">
    <property type="component" value="Unassembled WGS sequence"/>
</dbReference>
<dbReference type="Pfam" id="PF13700">
    <property type="entry name" value="DUF4158"/>
    <property type="match status" value="1"/>
</dbReference>
<evidence type="ECO:0000256" key="2">
    <source>
        <dbReference type="ARBA" id="ARBA00022578"/>
    </source>
</evidence>
<comment type="caution">
    <text evidence="7">The sequence shown here is derived from an EMBL/GenBank/DDBJ whole genome shotgun (WGS) entry which is preliminary data.</text>
</comment>
<evidence type="ECO:0000313" key="8">
    <source>
        <dbReference type="Proteomes" id="UP000062788"/>
    </source>
</evidence>
<sequence>MTQIHETAYPVLPAELEEAELRTVYTPSAAEIRFVFGQFRQAPTHVLILVQLKLLQRLGYMPVVSDVPPAIIDHMCAVLGARPLPRTTLARYDRSGSKSRHQKILREYVRIQPVDRAANDWLARVAAYAARTKAELPDIINVMLEELVRRRFELPPLPTLSRIAGHARSQLHEEIYRAFVESLDDAQKARLDDLFLVRGGRTFWDELKREPKRPGPREVASFLEHIEAMNALANGLPPIPDMLSVPKRMQFVVEARALDVHEMRALKPAKRYALAVLFVLAQRQKALDDVVEIFIKTVRNLENTGKLRLQQYQLAHADQLQSLVSQFRDVLNVLQDDETPAAMRIAQMRAALNDDPDAVLIRCNEHIAQAGNHIFPFLLIPYRNLRSLLFQCVESLSLKASSQDDALLRALDWLKMYRSSRREYLLLSDTDLAQLPLDWIPEKWERCVLPEGQSARLLHRKYFELCVFSQIMRELNSGDVYVVGSDQYDDPRVHQVSWDEFREELPRYRELVDYSVDSRTFVQQLKDELGTLADQVDAGFPENDHVEISEEHGLILHRLDKKPDPPNKSLIVQAMEATMRPVSILDILTETEQWLDLHRLFGPLSGFEAKIDEPRKRFITTLFCYGCNLGPTQTARSVKNLSRKQVAWLNLKYVTEERLDKAIVKVINAYNQFALPKFWGSGKRVSADGTKWNLYEQNLLSEYHIRYGGYGGIGYYHVSDKYIALFSHFIPCGVHEAVYILDGLIKNTSEVQPDTVHGDTHAQSAPVFALAHLLGIKLMPRIRDIKDLTFFKADRRRRYKNIESLFRASIDWTLIERHFPDMLRVAISIKAGRMTPSTILRRLGSESVKNKLYFAFRELGRVIRTMFLLRYINDPEMRQTIHAATNKSEQFNDFAKWLMFGGEVIAENVRHEQRKVIKYNQLVANMVILYNVQWMSRRLKVLQEKGLPVDAEVLQALSPYRKDHINRLGSYLLDLQRRAPPLDASIDFSFESAA</sequence>
<dbReference type="RefSeq" id="WP_059518994.1">
    <property type="nucleotide sequence ID" value="NZ_LOWA01000041.1"/>
</dbReference>
<evidence type="ECO:0000259" key="5">
    <source>
        <dbReference type="Pfam" id="PF01526"/>
    </source>
</evidence>
<evidence type="ECO:0000256" key="1">
    <source>
        <dbReference type="ARBA" id="ARBA00009402"/>
    </source>
</evidence>
<accession>A0A103DZ77</accession>
<dbReference type="InterPro" id="IPR002513">
    <property type="entry name" value="Tn3_Tnp_DDE_dom"/>
</dbReference>
<comment type="similarity">
    <text evidence="1">Belongs to the transposase 7 family.</text>
</comment>
<dbReference type="AlphaFoldDB" id="A0A103DZ77"/>
<reference evidence="7 8" key="1">
    <citation type="submission" date="2015-11" db="EMBL/GenBank/DDBJ databases">
        <title>Expanding the genomic diversity of Burkholderia species for the development of highly accurate diagnostics.</title>
        <authorList>
            <person name="Sahl J."/>
            <person name="Keim P."/>
            <person name="Wagner D."/>
        </authorList>
    </citation>
    <scope>NUCLEOTIDE SEQUENCE [LARGE SCALE GENOMIC DNA]</scope>
    <source>
        <strain evidence="7 8">TSV85</strain>
    </source>
</reference>
<proteinExistence type="inferred from homology"/>